<dbReference type="EMBL" id="CACVBR010000011">
    <property type="protein sequence ID" value="CAA7195437.1"/>
    <property type="molecule type" value="Genomic_DNA"/>
</dbReference>
<evidence type="ECO:0000313" key="1">
    <source>
        <dbReference type="EMBL" id="CAA7195437.1"/>
    </source>
</evidence>
<organism evidence="1 2">
    <name type="scientific">Chryseobacterium potabilaquae</name>
    <dbReference type="NCBI Taxonomy" id="2675057"/>
    <lineage>
        <taxon>Bacteria</taxon>
        <taxon>Pseudomonadati</taxon>
        <taxon>Bacteroidota</taxon>
        <taxon>Flavobacteriia</taxon>
        <taxon>Flavobacteriales</taxon>
        <taxon>Weeksellaceae</taxon>
        <taxon>Chryseobacterium group</taxon>
        <taxon>Chryseobacterium</taxon>
    </lineage>
</organism>
<reference evidence="1 2" key="1">
    <citation type="submission" date="2020-01" db="EMBL/GenBank/DDBJ databases">
        <authorList>
            <person name="Rodrigo-Torres L."/>
            <person name="Arahal R. D."/>
            <person name="Lucena T."/>
        </authorList>
    </citation>
    <scope>NUCLEOTIDE SEQUENCE [LARGE SCALE GENOMIC DNA]</scope>
    <source>
        <strain evidence="1 2">CECT 9293</strain>
    </source>
</reference>
<dbReference type="Proteomes" id="UP000445144">
    <property type="component" value="Unassembled WGS sequence"/>
</dbReference>
<dbReference type="RefSeq" id="WP_162032520.1">
    <property type="nucleotide sequence ID" value="NZ_CACVBR010000011.1"/>
</dbReference>
<name>A0A6N4X3J6_9FLAO</name>
<sequence>MNIVSFFKQVVERYNDESKCGFCWAFKAPLSESGLSRAQLREEDECCLQLFITDYETDTGYRMNEKTGLSHRKYCDHSFTLYVVKPSDIGLNVYNEIPGHPINESLWETILAPIQNCIGCGNEFDLCEMGYSFDILRWKMKTVQFKEDHNYTGWRILGLFRQFII</sequence>
<proteinExistence type="predicted"/>
<accession>A0A6N4X3J6</accession>
<dbReference type="AlphaFoldDB" id="A0A6N4X3J6"/>
<keyword evidence="2" id="KW-1185">Reference proteome</keyword>
<protein>
    <submittedName>
        <fullName evidence="1">Uncharacterized protein</fullName>
    </submittedName>
</protein>
<gene>
    <name evidence="1" type="ORF">CHRY9293_01635</name>
</gene>
<evidence type="ECO:0000313" key="2">
    <source>
        <dbReference type="Proteomes" id="UP000445144"/>
    </source>
</evidence>